<evidence type="ECO:0000256" key="6">
    <source>
        <dbReference type="ARBA" id="ARBA00023180"/>
    </source>
</evidence>
<comment type="caution">
    <text evidence="8">The sequence shown here is derived from an EMBL/GenBank/DDBJ whole genome shotgun (WGS) entry which is preliminary data.</text>
</comment>
<evidence type="ECO:0000256" key="2">
    <source>
        <dbReference type="ARBA" id="ARBA00022525"/>
    </source>
</evidence>
<evidence type="ECO:0000256" key="1">
    <source>
        <dbReference type="ARBA" id="ARBA00004613"/>
    </source>
</evidence>
<sequence length="174" mass="19666">MVGGASPQSLLKITLVNSVAYIYHGFYLCKEGKVEIDGNDNIHELTADSNHALMILMTDFSGVTKFAEYLSFHVSSEANGYQLMVSKYDGTAGDSLTRQNGHKFTTFDRDNDGYGSNCAVVFKGAWWYEACHSSNLNGVYYHGHHDEYATGIDWYTFHGYHYSMKTAMMMIRKY</sequence>
<evidence type="ECO:0000259" key="7">
    <source>
        <dbReference type="PROSITE" id="PS51406"/>
    </source>
</evidence>
<dbReference type="AlphaFoldDB" id="A0A8S3QPP5"/>
<dbReference type="PANTHER" id="PTHR47221:SF6">
    <property type="entry name" value="FIBRINOGEN ALPHA CHAIN"/>
    <property type="match status" value="1"/>
</dbReference>
<name>A0A8S3QPP5_MYTED</name>
<dbReference type="InterPro" id="IPR020837">
    <property type="entry name" value="Fibrinogen_CS"/>
</dbReference>
<evidence type="ECO:0000256" key="5">
    <source>
        <dbReference type="ARBA" id="ARBA00023157"/>
    </source>
</evidence>
<comment type="subcellular location">
    <subcellularLocation>
        <location evidence="1">Secreted</location>
    </subcellularLocation>
</comment>
<keyword evidence="5" id="KW-1015">Disulfide bond</keyword>
<dbReference type="Gene3D" id="3.90.215.10">
    <property type="entry name" value="Gamma Fibrinogen, chain A, domain 1"/>
    <property type="match status" value="1"/>
</dbReference>
<dbReference type="EMBL" id="CAJPWZ010000650">
    <property type="protein sequence ID" value="CAG2197626.1"/>
    <property type="molecule type" value="Genomic_DNA"/>
</dbReference>
<keyword evidence="4" id="KW-0175">Coiled coil</keyword>
<dbReference type="InterPro" id="IPR036056">
    <property type="entry name" value="Fibrinogen-like_C"/>
</dbReference>
<evidence type="ECO:0000313" key="8">
    <source>
        <dbReference type="EMBL" id="CAG2197626.1"/>
    </source>
</evidence>
<evidence type="ECO:0000256" key="4">
    <source>
        <dbReference type="ARBA" id="ARBA00023054"/>
    </source>
</evidence>
<accession>A0A8S3QPP5</accession>
<dbReference type="OrthoDB" id="6345539at2759"/>
<dbReference type="GO" id="GO:0005576">
    <property type="term" value="C:extracellular region"/>
    <property type="evidence" value="ECO:0007669"/>
    <property type="project" value="UniProtKB-SubCell"/>
</dbReference>
<dbReference type="PROSITE" id="PS00514">
    <property type="entry name" value="FIBRINOGEN_C_1"/>
    <property type="match status" value="1"/>
</dbReference>
<keyword evidence="3" id="KW-0732">Signal</keyword>
<dbReference type="InterPro" id="IPR037579">
    <property type="entry name" value="FIB_ANG-like"/>
</dbReference>
<organism evidence="8 9">
    <name type="scientific">Mytilus edulis</name>
    <name type="common">Blue mussel</name>
    <dbReference type="NCBI Taxonomy" id="6550"/>
    <lineage>
        <taxon>Eukaryota</taxon>
        <taxon>Metazoa</taxon>
        <taxon>Spiralia</taxon>
        <taxon>Lophotrochozoa</taxon>
        <taxon>Mollusca</taxon>
        <taxon>Bivalvia</taxon>
        <taxon>Autobranchia</taxon>
        <taxon>Pteriomorphia</taxon>
        <taxon>Mytilida</taxon>
        <taxon>Mytiloidea</taxon>
        <taxon>Mytilidae</taxon>
        <taxon>Mytilinae</taxon>
        <taxon>Mytilus</taxon>
    </lineage>
</organism>
<dbReference type="SMART" id="SM00186">
    <property type="entry name" value="FBG"/>
    <property type="match status" value="1"/>
</dbReference>
<feature type="domain" description="Fibrinogen C-terminal" evidence="7">
    <location>
        <begin position="38"/>
        <end position="174"/>
    </location>
</feature>
<evidence type="ECO:0000313" key="9">
    <source>
        <dbReference type="Proteomes" id="UP000683360"/>
    </source>
</evidence>
<dbReference type="InterPro" id="IPR014716">
    <property type="entry name" value="Fibrinogen_a/b/g_C_1"/>
</dbReference>
<reference evidence="8" key="1">
    <citation type="submission" date="2021-03" db="EMBL/GenBank/DDBJ databases">
        <authorList>
            <person name="Bekaert M."/>
        </authorList>
    </citation>
    <scope>NUCLEOTIDE SEQUENCE</scope>
</reference>
<evidence type="ECO:0000256" key="3">
    <source>
        <dbReference type="ARBA" id="ARBA00022729"/>
    </source>
</evidence>
<dbReference type="InterPro" id="IPR002181">
    <property type="entry name" value="Fibrinogen_a/b/g_C_dom"/>
</dbReference>
<dbReference type="SUPFAM" id="SSF56496">
    <property type="entry name" value="Fibrinogen C-terminal domain-like"/>
    <property type="match status" value="1"/>
</dbReference>
<proteinExistence type="predicted"/>
<keyword evidence="2" id="KW-0964">Secreted</keyword>
<dbReference type="PANTHER" id="PTHR47221">
    <property type="entry name" value="FIBRINOGEN ALPHA CHAIN"/>
    <property type="match status" value="1"/>
</dbReference>
<dbReference type="Proteomes" id="UP000683360">
    <property type="component" value="Unassembled WGS sequence"/>
</dbReference>
<gene>
    <name evidence="8" type="ORF">MEDL_12385</name>
</gene>
<dbReference type="PROSITE" id="PS51406">
    <property type="entry name" value="FIBRINOGEN_C_2"/>
    <property type="match status" value="1"/>
</dbReference>
<keyword evidence="6" id="KW-0325">Glycoprotein</keyword>
<dbReference type="Pfam" id="PF00147">
    <property type="entry name" value="Fibrinogen_C"/>
    <property type="match status" value="1"/>
</dbReference>
<protein>
    <submittedName>
        <fullName evidence="8">FCN</fullName>
    </submittedName>
</protein>
<keyword evidence="9" id="KW-1185">Reference proteome</keyword>